<dbReference type="PANTHER" id="PTHR46599">
    <property type="entry name" value="PIGGYBAC TRANSPOSABLE ELEMENT-DERIVED PROTEIN 4"/>
    <property type="match status" value="1"/>
</dbReference>
<dbReference type="AlphaFoldDB" id="A0AAE1E015"/>
<dbReference type="EMBL" id="JAWDGP010001698">
    <property type="protein sequence ID" value="KAK3789032.1"/>
    <property type="molecule type" value="Genomic_DNA"/>
</dbReference>
<reference evidence="2" key="1">
    <citation type="journal article" date="2023" name="G3 (Bethesda)">
        <title>A reference genome for the long-term kleptoplast-retaining sea slug Elysia crispata morphotype clarki.</title>
        <authorList>
            <person name="Eastman K.E."/>
            <person name="Pendleton A.L."/>
            <person name="Shaikh M.A."/>
            <person name="Suttiyut T."/>
            <person name="Ogas R."/>
            <person name="Tomko P."/>
            <person name="Gavelis G."/>
            <person name="Widhalm J.R."/>
            <person name="Wisecaver J.H."/>
        </authorList>
    </citation>
    <scope>NUCLEOTIDE SEQUENCE</scope>
    <source>
        <strain evidence="2">ECLA1</strain>
    </source>
</reference>
<proteinExistence type="predicted"/>
<dbReference type="PANTHER" id="PTHR46599:SF3">
    <property type="entry name" value="PIGGYBAC TRANSPOSABLE ELEMENT-DERIVED PROTEIN 4"/>
    <property type="match status" value="1"/>
</dbReference>
<dbReference type="Pfam" id="PF13843">
    <property type="entry name" value="DDE_Tnp_1_7"/>
    <property type="match status" value="1"/>
</dbReference>
<accession>A0AAE1E015</accession>
<keyword evidence="3" id="KW-1185">Reference proteome</keyword>
<evidence type="ECO:0000259" key="1">
    <source>
        <dbReference type="Pfam" id="PF13843"/>
    </source>
</evidence>
<evidence type="ECO:0000313" key="2">
    <source>
        <dbReference type="EMBL" id="KAK3789032.1"/>
    </source>
</evidence>
<organism evidence="2 3">
    <name type="scientific">Elysia crispata</name>
    <name type="common">lettuce slug</name>
    <dbReference type="NCBI Taxonomy" id="231223"/>
    <lineage>
        <taxon>Eukaryota</taxon>
        <taxon>Metazoa</taxon>
        <taxon>Spiralia</taxon>
        <taxon>Lophotrochozoa</taxon>
        <taxon>Mollusca</taxon>
        <taxon>Gastropoda</taxon>
        <taxon>Heterobranchia</taxon>
        <taxon>Euthyneura</taxon>
        <taxon>Panpulmonata</taxon>
        <taxon>Sacoglossa</taxon>
        <taxon>Placobranchoidea</taxon>
        <taxon>Plakobranchidae</taxon>
        <taxon>Elysia</taxon>
    </lineage>
</organism>
<sequence length="219" mass="24885">MVAWRGPLSFRVYNPDKPEKFGIKVFELCDSATAYCCNLEFYTGRREVSSHGATFNVVDRLISPYMGCGRTLYVNHFYTCPDLFGYLKENHTLACGTMRQYRKDGPPKEMLPKLKKGDRTVTTLTNGTLNYIRFIDKKKVRVLTTAHAANVIKTGKNNPVTKEPIIKFEAVHQYNQLMGAVDRSDEKSIFPLVHAWCSERLLGSQSHRSEETIAPNISP</sequence>
<gene>
    <name evidence="2" type="ORF">RRG08_063748</name>
</gene>
<evidence type="ECO:0000313" key="3">
    <source>
        <dbReference type="Proteomes" id="UP001283361"/>
    </source>
</evidence>
<name>A0AAE1E015_9GAST</name>
<dbReference type="Proteomes" id="UP001283361">
    <property type="component" value="Unassembled WGS sequence"/>
</dbReference>
<protein>
    <recommendedName>
        <fullName evidence="1">PiggyBac transposable element-derived protein domain-containing protein</fullName>
    </recommendedName>
</protein>
<dbReference type="InterPro" id="IPR029526">
    <property type="entry name" value="PGBD"/>
</dbReference>
<comment type="caution">
    <text evidence="2">The sequence shown here is derived from an EMBL/GenBank/DDBJ whole genome shotgun (WGS) entry which is preliminary data.</text>
</comment>
<feature type="domain" description="PiggyBac transposable element-derived protein" evidence="1">
    <location>
        <begin position="1"/>
        <end position="187"/>
    </location>
</feature>